<dbReference type="AlphaFoldDB" id="A0AAV7SHK1"/>
<accession>A0AAV7SHK1</accession>
<organism evidence="1 2">
    <name type="scientific">Pleurodeles waltl</name>
    <name type="common">Iberian ribbed newt</name>
    <dbReference type="NCBI Taxonomy" id="8319"/>
    <lineage>
        <taxon>Eukaryota</taxon>
        <taxon>Metazoa</taxon>
        <taxon>Chordata</taxon>
        <taxon>Craniata</taxon>
        <taxon>Vertebrata</taxon>
        <taxon>Euteleostomi</taxon>
        <taxon>Amphibia</taxon>
        <taxon>Batrachia</taxon>
        <taxon>Caudata</taxon>
        <taxon>Salamandroidea</taxon>
        <taxon>Salamandridae</taxon>
        <taxon>Pleurodelinae</taxon>
        <taxon>Pleurodeles</taxon>
    </lineage>
</organism>
<dbReference type="EMBL" id="JANPWB010000008">
    <property type="protein sequence ID" value="KAJ1163544.1"/>
    <property type="molecule type" value="Genomic_DNA"/>
</dbReference>
<dbReference type="Proteomes" id="UP001066276">
    <property type="component" value="Chromosome 4_2"/>
</dbReference>
<evidence type="ECO:0000313" key="2">
    <source>
        <dbReference type="Proteomes" id="UP001066276"/>
    </source>
</evidence>
<gene>
    <name evidence="1" type="ORF">NDU88_004002</name>
</gene>
<protein>
    <recommendedName>
        <fullName evidence="3">Secreted protein</fullName>
    </recommendedName>
</protein>
<keyword evidence="2" id="KW-1185">Reference proteome</keyword>
<evidence type="ECO:0000313" key="1">
    <source>
        <dbReference type="EMBL" id="KAJ1163544.1"/>
    </source>
</evidence>
<reference evidence="1" key="1">
    <citation type="journal article" date="2022" name="bioRxiv">
        <title>Sequencing and chromosome-scale assembly of the giantPleurodeles waltlgenome.</title>
        <authorList>
            <person name="Brown T."/>
            <person name="Elewa A."/>
            <person name="Iarovenko S."/>
            <person name="Subramanian E."/>
            <person name="Araus A.J."/>
            <person name="Petzold A."/>
            <person name="Susuki M."/>
            <person name="Suzuki K.-i.T."/>
            <person name="Hayashi T."/>
            <person name="Toyoda A."/>
            <person name="Oliveira C."/>
            <person name="Osipova E."/>
            <person name="Leigh N.D."/>
            <person name="Simon A."/>
            <person name="Yun M.H."/>
        </authorList>
    </citation>
    <scope>NUCLEOTIDE SEQUENCE</scope>
    <source>
        <strain evidence="1">20211129_DDA</strain>
        <tissue evidence="1">Liver</tissue>
    </source>
</reference>
<comment type="caution">
    <text evidence="1">The sequence shown here is derived from an EMBL/GenBank/DDBJ whole genome shotgun (WGS) entry which is preliminary data.</text>
</comment>
<sequence length="84" mass="9365">MLAPMRSSIYSLALHCHHSPTGSACALVLCRDRSKAQYWRQGATRFLNIGGPIPGAPLTCIISRTEHGQKKAWRRPLPLHVSWC</sequence>
<proteinExistence type="predicted"/>
<name>A0AAV7SHK1_PLEWA</name>
<dbReference type="PROSITE" id="PS51257">
    <property type="entry name" value="PROKAR_LIPOPROTEIN"/>
    <property type="match status" value="1"/>
</dbReference>
<evidence type="ECO:0008006" key="3">
    <source>
        <dbReference type="Google" id="ProtNLM"/>
    </source>
</evidence>